<feature type="region of interest" description="Disordered" evidence="1">
    <location>
        <begin position="1"/>
        <end position="20"/>
    </location>
</feature>
<keyword evidence="2" id="KW-0812">Transmembrane</keyword>
<evidence type="ECO:0000313" key="4">
    <source>
        <dbReference type="Proteomes" id="UP000386466"/>
    </source>
</evidence>
<proteinExistence type="predicted"/>
<keyword evidence="4" id="KW-1185">Reference proteome</keyword>
<keyword evidence="2" id="KW-1133">Transmembrane helix</keyword>
<feature type="compositionally biased region" description="Polar residues" evidence="1">
    <location>
        <begin position="1"/>
        <end position="10"/>
    </location>
</feature>
<accession>A0A485NPX3</accession>
<dbReference type="EMBL" id="CAAGRJ010021878">
    <property type="protein sequence ID" value="VFV35901.1"/>
    <property type="molecule type" value="Genomic_DNA"/>
</dbReference>
<evidence type="ECO:0000256" key="2">
    <source>
        <dbReference type="SAM" id="Phobius"/>
    </source>
</evidence>
<protein>
    <submittedName>
        <fullName evidence="3">Uncharacterized protein</fullName>
    </submittedName>
</protein>
<reference evidence="3 4" key="1">
    <citation type="submission" date="2019-01" db="EMBL/GenBank/DDBJ databases">
        <authorList>
            <person name="Alioto T."/>
            <person name="Alioto T."/>
        </authorList>
    </citation>
    <scope>NUCLEOTIDE SEQUENCE [LARGE SCALE GENOMIC DNA]</scope>
</reference>
<gene>
    <name evidence="3" type="ORF">LYPA_23C015619</name>
</gene>
<feature type="transmembrane region" description="Helical" evidence="2">
    <location>
        <begin position="39"/>
        <end position="59"/>
    </location>
</feature>
<dbReference type="Proteomes" id="UP000386466">
    <property type="component" value="Unassembled WGS sequence"/>
</dbReference>
<organism evidence="3 4">
    <name type="scientific">Lynx pardinus</name>
    <name type="common">Iberian lynx</name>
    <name type="synonym">Felis pardina</name>
    <dbReference type="NCBI Taxonomy" id="191816"/>
    <lineage>
        <taxon>Eukaryota</taxon>
        <taxon>Metazoa</taxon>
        <taxon>Chordata</taxon>
        <taxon>Craniata</taxon>
        <taxon>Vertebrata</taxon>
        <taxon>Euteleostomi</taxon>
        <taxon>Mammalia</taxon>
        <taxon>Eutheria</taxon>
        <taxon>Laurasiatheria</taxon>
        <taxon>Carnivora</taxon>
        <taxon>Feliformia</taxon>
        <taxon>Felidae</taxon>
        <taxon>Felinae</taxon>
        <taxon>Lynx</taxon>
    </lineage>
</organism>
<keyword evidence="2" id="KW-0472">Membrane</keyword>
<evidence type="ECO:0000256" key="1">
    <source>
        <dbReference type="SAM" id="MobiDB-lite"/>
    </source>
</evidence>
<evidence type="ECO:0000313" key="3">
    <source>
        <dbReference type="EMBL" id="VFV35901.1"/>
    </source>
</evidence>
<name>A0A485NPX3_LYNPA</name>
<dbReference type="AlphaFoldDB" id="A0A485NPX3"/>
<sequence>MLNRATQVSPSCGFRSEDSSYPGVEAEDTGHKVSVTLSLFYTALLVFSALGNILALRLAC</sequence>